<dbReference type="HAMAP" id="MF_00291_B">
    <property type="entry name" value="Ribosomal_uS2_B"/>
    <property type="match status" value="1"/>
</dbReference>
<sequence>MSGHSHNTHRSTPNKGRGAVPFSNSPSGNSNIPRPVLEPTPPTETGSSFSASRQKQSKRDEAIRKKLENDLSKKKHLTSRARHSRKAPPGTVLALKPSQALQIKPATTVSEAAQLMAAKREDCVLVTDDDDRIAGIFTAKDLAFRVVGAGAKASAVTIAEIMTKNPLCARTDTSATDALDLMVRKGFRHLPVMDENQDISGVLDITKCFYDAMEKLERAYSSSRKLYDALEGVQSELGSTQPQQIIQYVEALRSKMSGPTLETVLNGVPPTTVSVRTSVKEAAQLMKENHTTAVLVQDQGAITGIFTSKDVVLRVIAPGLDPANCSVVRVMTPHPDFAPMDMTLQAALRKMHDGHYLNLPVMNDGGEIVGMVDVLKLTYATLDQINAMSNNNDEGPAWNKFWLSLDAETESMMSGEGSQAQHTNLGSRLTSPDMHRDRINDSVAPGDSASHVGMESPPRSILPDVLEHQLPEELPFPFKFKAPSGRVHRMKITATEGIEAFVDAIASKLGAEADSIGGVPDVEDGKIVGAGFALSFLDDEGDSISITADHDLLEAVILARQAHHDKVDLFVHDPEKPPVSAADPRHPATPSISTGGGLRERRKWWPEENEEDEDDSEEEHPVRRRKSRAAHTHAHEEQIIAGVPNELILPGAIVTLAITIVGVFTIARLTSRDVNRIGKSVRPDHPPYPNFGYGRTTITIVEQFASRRHDPEERPRAALSLLRRMSTQVTNKTEGTSEVKEWTTSQPATAPPKIVSAARKKQRIVQDGILSLRTNSAHEHKGSTWTTPHKNSNSAAPATPAQQYREWQRIQANTRSLGSKLVKRYIPTELVNNPPGPEDITLEMLMASQTHIGHKTSLWNPANSRYIYGVREGVHMISLETTAAHLRRAARVVEEVAYKAGLILFVGNRKGQMEIVTQAAEMASACHLFTKWTPGAITNRDVILKMAGTKVVDHNDVELPGFENYRGSARPLMPDLVVCLNPLENYTLLYECGLKSIPTIGVIDTNADPSWVTYTIPANDDSLRAMAVVGGVLGRAGQRGHQRRMADAKKDKATWQNPPDIVQHMSREKKAAIAERKNVMGQMQHNLEGFNEEEQKLLREQFYGEQPEVSENDMVKMMAETTSGGAKPAAADSKSDSKLASIEKELSGLQIVAEAIEAETHAATKPAEPTPASPKQPVVSEVVVEAQVETEVESQIETQSAESSHDSRLTSIEEELSGLKAVAEAIEAETQSAIMPTEPISASPEQPVVSEVVVETQVESQIETQPAETTSDSRLTSIEDQLSGLKDAAEAIEADIKSGKQ</sequence>
<comment type="similarity">
    <text evidence="1">Belongs to the universal ribosomal protein uS2 family.</text>
</comment>
<feature type="compositionally biased region" description="Polar residues" evidence="5">
    <location>
        <begin position="22"/>
        <end position="32"/>
    </location>
</feature>
<dbReference type="PANTHER" id="PTHR12534">
    <property type="entry name" value="30S RIBOSOMAL PROTEIN S2 PROKARYOTIC AND ORGANELLAR"/>
    <property type="match status" value="1"/>
</dbReference>
<feature type="compositionally biased region" description="Basic and acidic residues" evidence="5">
    <location>
        <begin position="57"/>
        <end position="72"/>
    </location>
</feature>
<proteinExistence type="inferred from homology"/>
<reference evidence="8 9" key="1">
    <citation type="journal article" date="2018" name="PLoS Pathog.">
        <title>Evolution of structural diversity of trichothecenes, a family of toxins produced by plant pathogenic and entomopathogenic fungi.</title>
        <authorList>
            <person name="Proctor R.H."/>
            <person name="McCormick S.P."/>
            <person name="Kim H.S."/>
            <person name="Cardoza R.E."/>
            <person name="Stanley A.M."/>
            <person name="Lindo L."/>
            <person name="Kelly A."/>
            <person name="Brown D.W."/>
            <person name="Lee T."/>
            <person name="Vaughan M.M."/>
            <person name="Alexander N.J."/>
            <person name="Busman M."/>
            <person name="Gutierrez S."/>
        </authorList>
    </citation>
    <scope>NUCLEOTIDE SEQUENCE [LARGE SCALE GENOMIC DNA]</scope>
    <source>
        <strain evidence="8 9">NRRL 13405</strain>
    </source>
</reference>
<dbReference type="Gene3D" id="3.40.50.10490">
    <property type="entry name" value="Glucose-6-phosphate isomerase like protein, domain 1"/>
    <property type="match status" value="1"/>
</dbReference>
<evidence type="ECO:0000256" key="3">
    <source>
        <dbReference type="ARBA" id="ARBA00023274"/>
    </source>
</evidence>
<dbReference type="SUPFAM" id="SSF54631">
    <property type="entry name" value="CBS-domain pair"/>
    <property type="match status" value="2"/>
</dbReference>
<dbReference type="GO" id="GO:0005763">
    <property type="term" value="C:mitochondrial small ribosomal subunit"/>
    <property type="evidence" value="ECO:0007669"/>
    <property type="project" value="TreeGrafter"/>
</dbReference>
<evidence type="ECO:0000259" key="6">
    <source>
        <dbReference type="PROSITE" id="PS51371"/>
    </source>
</evidence>
<dbReference type="Pfam" id="PF00564">
    <property type="entry name" value="PB1"/>
    <property type="match status" value="1"/>
</dbReference>
<dbReference type="InterPro" id="IPR000270">
    <property type="entry name" value="PB1_dom"/>
</dbReference>
<dbReference type="PANTHER" id="PTHR12534:SF0">
    <property type="entry name" value="SMALL RIBOSOMAL SUBUNIT PROTEIN US2M"/>
    <property type="match status" value="1"/>
</dbReference>
<feature type="domain" description="CBS" evidence="6">
    <location>
        <begin position="331"/>
        <end position="388"/>
    </location>
</feature>
<feature type="region of interest" description="Disordered" evidence="5">
    <location>
        <begin position="727"/>
        <end position="753"/>
    </location>
</feature>
<feature type="domain" description="CBS" evidence="6">
    <location>
        <begin position="162"/>
        <end position="218"/>
    </location>
</feature>
<gene>
    <name evidence="8" type="ORF">FIE12Z_4193</name>
</gene>
<feature type="compositionally biased region" description="Acidic residues" evidence="5">
    <location>
        <begin position="607"/>
        <end position="618"/>
    </location>
</feature>
<keyword evidence="9" id="KW-1185">Reference proteome</keyword>
<feature type="domain" description="CBS" evidence="6">
    <location>
        <begin position="265"/>
        <end position="322"/>
    </location>
</feature>
<feature type="compositionally biased region" description="Polar residues" evidence="5">
    <location>
        <begin position="783"/>
        <end position="802"/>
    </location>
</feature>
<evidence type="ECO:0000256" key="5">
    <source>
        <dbReference type="SAM" id="MobiDB-lite"/>
    </source>
</evidence>
<dbReference type="SUPFAM" id="SSF54277">
    <property type="entry name" value="CAD &amp; PB1 domains"/>
    <property type="match status" value="1"/>
</dbReference>
<protein>
    <submittedName>
        <fullName evidence="8">Putative cbs and pb1 domain protein</fullName>
    </submittedName>
</protein>
<dbReference type="InterPro" id="IPR018130">
    <property type="entry name" value="Ribosomal_uS2_CS"/>
</dbReference>
<dbReference type="NCBIfam" id="TIGR01011">
    <property type="entry name" value="rpsB_bact"/>
    <property type="match status" value="1"/>
</dbReference>
<evidence type="ECO:0000313" key="8">
    <source>
        <dbReference type="EMBL" id="RFN51540.1"/>
    </source>
</evidence>
<dbReference type="GO" id="GO:0003735">
    <property type="term" value="F:structural constituent of ribosome"/>
    <property type="evidence" value="ECO:0007669"/>
    <property type="project" value="InterPro"/>
</dbReference>
<comment type="caution">
    <text evidence="8">The sequence shown here is derived from an EMBL/GenBank/DDBJ whole genome shotgun (WGS) entry which is preliminary data.</text>
</comment>
<feature type="region of interest" description="Disordered" evidence="5">
    <location>
        <begin position="571"/>
        <end position="637"/>
    </location>
</feature>
<dbReference type="InterPro" id="IPR001865">
    <property type="entry name" value="Ribosomal_uS2"/>
</dbReference>
<dbReference type="InterPro" id="IPR005706">
    <property type="entry name" value="Ribosomal_uS2_bac/mit/plastid"/>
</dbReference>
<dbReference type="CDD" id="cd01425">
    <property type="entry name" value="RPS2"/>
    <property type="match status" value="1"/>
</dbReference>
<evidence type="ECO:0000313" key="9">
    <source>
        <dbReference type="Proteomes" id="UP000265631"/>
    </source>
</evidence>
<feature type="region of interest" description="Disordered" evidence="5">
    <location>
        <begin position="1"/>
        <end position="92"/>
    </location>
</feature>
<keyword evidence="4" id="KW-0129">CBS domain</keyword>
<dbReference type="PROSITE" id="PS51371">
    <property type="entry name" value="CBS"/>
    <property type="match status" value="4"/>
</dbReference>
<evidence type="ECO:0000256" key="4">
    <source>
        <dbReference type="PROSITE-ProRule" id="PRU00703"/>
    </source>
</evidence>
<dbReference type="STRING" id="2594813.A0A395MUX0"/>
<dbReference type="Pfam" id="PF00571">
    <property type="entry name" value="CBS"/>
    <property type="match status" value="4"/>
</dbReference>
<dbReference type="EMBL" id="PXXK01000100">
    <property type="protein sequence ID" value="RFN51540.1"/>
    <property type="molecule type" value="Genomic_DNA"/>
</dbReference>
<dbReference type="InterPro" id="IPR000644">
    <property type="entry name" value="CBS_dom"/>
</dbReference>
<dbReference type="CDD" id="cd17782">
    <property type="entry name" value="CBS_pair_MUG70_2"/>
    <property type="match status" value="1"/>
</dbReference>
<accession>A0A395MUX0</accession>
<dbReference type="PROSITE" id="PS51745">
    <property type="entry name" value="PB1"/>
    <property type="match status" value="1"/>
</dbReference>
<dbReference type="CDD" id="cd17781">
    <property type="entry name" value="CBS_pair_MUG70_1"/>
    <property type="match status" value="1"/>
</dbReference>
<feature type="domain" description="PB1" evidence="7">
    <location>
        <begin position="473"/>
        <end position="574"/>
    </location>
</feature>
<dbReference type="Proteomes" id="UP000265631">
    <property type="component" value="Unassembled WGS sequence"/>
</dbReference>
<evidence type="ECO:0000256" key="2">
    <source>
        <dbReference type="ARBA" id="ARBA00022980"/>
    </source>
</evidence>
<evidence type="ECO:0000259" key="7">
    <source>
        <dbReference type="PROSITE" id="PS51745"/>
    </source>
</evidence>
<feature type="compositionally biased region" description="Basic residues" evidence="5">
    <location>
        <begin position="73"/>
        <end position="86"/>
    </location>
</feature>
<organism evidence="8 9">
    <name type="scientific">Fusarium flagelliforme</name>
    <dbReference type="NCBI Taxonomy" id="2675880"/>
    <lineage>
        <taxon>Eukaryota</taxon>
        <taxon>Fungi</taxon>
        <taxon>Dikarya</taxon>
        <taxon>Ascomycota</taxon>
        <taxon>Pezizomycotina</taxon>
        <taxon>Sordariomycetes</taxon>
        <taxon>Hypocreomycetidae</taxon>
        <taxon>Hypocreales</taxon>
        <taxon>Nectriaceae</taxon>
        <taxon>Fusarium</taxon>
        <taxon>Fusarium incarnatum-equiseti species complex</taxon>
    </lineage>
</organism>
<dbReference type="SMART" id="SM00666">
    <property type="entry name" value="PB1"/>
    <property type="match status" value="1"/>
</dbReference>
<name>A0A395MUX0_9HYPO</name>
<dbReference type="PRINTS" id="PR00395">
    <property type="entry name" value="RIBOSOMALS2"/>
</dbReference>
<dbReference type="GO" id="GO:0006412">
    <property type="term" value="P:translation"/>
    <property type="evidence" value="ECO:0007669"/>
    <property type="project" value="InterPro"/>
</dbReference>
<dbReference type="SUPFAM" id="SSF52313">
    <property type="entry name" value="Ribosomal protein S2"/>
    <property type="match status" value="1"/>
</dbReference>
<feature type="region of interest" description="Disordered" evidence="5">
    <location>
        <begin position="777"/>
        <end position="802"/>
    </location>
</feature>
<feature type="compositionally biased region" description="Basic residues" evidence="5">
    <location>
        <begin position="622"/>
        <end position="632"/>
    </location>
</feature>
<dbReference type="Pfam" id="PF00318">
    <property type="entry name" value="Ribosomal_S2"/>
    <property type="match status" value="1"/>
</dbReference>
<dbReference type="InterPro" id="IPR023591">
    <property type="entry name" value="Ribosomal_uS2_flav_dom_sf"/>
</dbReference>
<evidence type="ECO:0000256" key="1">
    <source>
        <dbReference type="ARBA" id="ARBA00006242"/>
    </source>
</evidence>
<dbReference type="SMART" id="SM00116">
    <property type="entry name" value="CBS"/>
    <property type="match status" value="4"/>
</dbReference>
<dbReference type="PROSITE" id="PS00962">
    <property type="entry name" value="RIBOSOMAL_S2_1"/>
    <property type="match status" value="1"/>
</dbReference>
<dbReference type="InterPro" id="IPR046342">
    <property type="entry name" value="CBS_dom_sf"/>
</dbReference>
<keyword evidence="2" id="KW-0689">Ribosomal protein</keyword>
<dbReference type="InterPro" id="IPR053793">
    <property type="entry name" value="PB1-like"/>
</dbReference>
<feature type="domain" description="CBS" evidence="6">
    <location>
        <begin position="95"/>
        <end position="154"/>
    </location>
</feature>
<keyword evidence="3" id="KW-0687">Ribonucleoprotein</keyword>
<feature type="compositionally biased region" description="Polar residues" evidence="5">
    <location>
        <begin position="43"/>
        <end position="54"/>
    </location>
</feature>
<dbReference type="Gene3D" id="3.10.580.10">
    <property type="entry name" value="CBS-domain"/>
    <property type="match status" value="2"/>
</dbReference>